<name>A0A7C8YIM5_OPUST</name>
<proteinExistence type="predicted"/>
<protein>
    <submittedName>
        <fullName evidence="2">Uncharacterized protein</fullName>
    </submittedName>
</protein>
<evidence type="ECO:0000256" key="1">
    <source>
        <dbReference type="SAM" id="SignalP"/>
    </source>
</evidence>
<evidence type="ECO:0000313" key="2">
    <source>
        <dbReference type="EMBL" id="MBA4619117.1"/>
    </source>
</evidence>
<dbReference type="AlphaFoldDB" id="A0A7C8YIM5"/>
<dbReference type="EMBL" id="GISG01023900">
    <property type="protein sequence ID" value="MBA4619117.1"/>
    <property type="molecule type" value="Transcribed_RNA"/>
</dbReference>
<reference evidence="2" key="1">
    <citation type="journal article" date="2013" name="J. Plant Res.">
        <title>Effect of fungi and light on seed germination of three Opuntia species from semiarid lands of central Mexico.</title>
        <authorList>
            <person name="Delgado-Sanchez P."/>
            <person name="Jimenez-Bremont J.F."/>
            <person name="Guerrero-Gonzalez Mde L."/>
            <person name="Flores J."/>
        </authorList>
    </citation>
    <scope>NUCLEOTIDE SEQUENCE</scope>
    <source>
        <tissue evidence="2">Cladode</tissue>
    </source>
</reference>
<feature type="chain" id="PRO_5027677904" evidence="1">
    <location>
        <begin position="19"/>
        <end position="121"/>
    </location>
</feature>
<reference evidence="2" key="2">
    <citation type="submission" date="2020-07" db="EMBL/GenBank/DDBJ databases">
        <authorList>
            <person name="Vera ALvarez R."/>
            <person name="Arias-Moreno D.M."/>
            <person name="Jimenez-Jacinto V."/>
            <person name="Jimenez-Bremont J.F."/>
            <person name="Swaminathan K."/>
            <person name="Moose S.P."/>
            <person name="Guerrero-Gonzalez M.L."/>
            <person name="Marino-Ramirez L."/>
            <person name="Landsman D."/>
            <person name="Rodriguez-Kessler M."/>
            <person name="Delgado-Sanchez P."/>
        </authorList>
    </citation>
    <scope>NUCLEOTIDE SEQUENCE</scope>
    <source>
        <tissue evidence="2">Cladode</tissue>
    </source>
</reference>
<feature type="signal peptide" evidence="1">
    <location>
        <begin position="1"/>
        <end position="18"/>
    </location>
</feature>
<organism evidence="2">
    <name type="scientific">Opuntia streptacantha</name>
    <name type="common">Prickly pear cactus</name>
    <name type="synonym">Opuntia cardona</name>
    <dbReference type="NCBI Taxonomy" id="393608"/>
    <lineage>
        <taxon>Eukaryota</taxon>
        <taxon>Viridiplantae</taxon>
        <taxon>Streptophyta</taxon>
        <taxon>Embryophyta</taxon>
        <taxon>Tracheophyta</taxon>
        <taxon>Spermatophyta</taxon>
        <taxon>Magnoliopsida</taxon>
        <taxon>eudicotyledons</taxon>
        <taxon>Gunneridae</taxon>
        <taxon>Pentapetalae</taxon>
        <taxon>Caryophyllales</taxon>
        <taxon>Cactineae</taxon>
        <taxon>Cactaceae</taxon>
        <taxon>Opuntioideae</taxon>
        <taxon>Opuntia</taxon>
    </lineage>
</organism>
<accession>A0A7C8YIM5</accession>
<keyword evidence="1" id="KW-0732">Signal</keyword>
<sequence length="121" mass="13262">MFLCKLLTFLLAYSPSMGEVTFISHKCDCHVGICMLLGILKPRRQMVKGFSPGYVIHKKCPCCSSVIRSSDGSKGFLSCSVPNLKLNGPSLNGDHPGTEFDTDSQIMHRLKSLVGELQQQA</sequence>